<keyword evidence="3" id="KW-1185">Reference proteome</keyword>
<sequence length="187" mass="20939">QLDFKIEFALGLGLDFLFVDKLDSYIYIYGDFFIWYAMRYREERGLLANAILDKTDRYIPLGYSRKFWYDDTLSTLISSITSPEGEKRVFLDPNLLPLVRGRRVVIVDDAHRVLCCANAANQTGKTLNAIWNFLASPAIAAQVVAAGVLMKQGGRWRDVLGEGRAGLVVGVFESPVLRAVEGGWDLA</sequence>
<name>A0A7D8UJL4_9HELO</name>
<dbReference type="Proteomes" id="UP000481288">
    <property type="component" value="Unassembled WGS sequence"/>
</dbReference>
<reference evidence="2 3" key="1">
    <citation type="submission" date="2018-05" db="EMBL/GenBank/DDBJ databases">
        <title>Whole genome sequencing for identification of molecular markers to develop diagnostic detection tools for the regulated plant pathogen Lachnellula willkommii.</title>
        <authorList>
            <person name="Giroux E."/>
            <person name="Bilodeau G."/>
        </authorList>
    </citation>
    <scope>NUCLEOTIDE SEQUENCE [LARGE SCALE GENOMIC DNA]</scope>
    <source>
        <strain evidence="2 3">CBS 625.97</strain>
    </source>
</reference>
<dbReference type="EMBL" id="QGMG01001072">
    <property type="protein sequence ID" value="TVY50606.1"/>
    <property type="molecule type" value="Genomic_DNA"/>
</dbReference>
<dbReference type="PANTHER" id="PTHR43218:SF1">
    <property type="entry name" value="PHOSPHORIBOSYLTRANSFERASE"/>
    <property type="match status" value="1"/>
</dbReference>
<feature type="domain" description="Phosphoribosyltransferase" evidence="1">
    <location>
        <begin position="47"/>
        <end position="157"/>
    </location>
</feature>
<dbReference type="CDD" id="cd06223">
    <property type="entry name" value="PRTases_typeI"/>
    <property type="match status" value="1"/>
</dbReference>
<dbReference type="PANTHER" id="PTHR43218">
    <property type="entry name" value="PHOSPHORIBOSYLTRANSFERASE-RELATED"/>
    <property type="match status" value="1"/>
</dbReference>
<proteinExistence type="predicted"/>
<dbReference type="Pfam" id="PF00156">
    <property type="entry name" value="Pribosyltran"/>
    <property type="match status" value="1"/>
</dbReference>
<dbReference type="SUPFAM" id="SSF53271">
    <property type="entry name" value="PRTase-like"/>
    <property type="match status" value="1"/>
</dbReference>
<gene>
    <name evidence="2" type="ORF">LCER1_G007523</name>
</gene>
<comment type="caution">
    <text evidence="2">The sequence shown here is derived from an EMBL/GenBank/DDBJ whole genome shotgun (WGS) entry which is preliminary data.</text>
</comment>
<dbReference type="OrthoDB" id="363185at2759"/>
<accession>A0A7D8UJL4</accession>
<evidence type="ECO:0000313" key="3">
    <source>
        <dbReference type="Proteomes" id="UP000481288"/>
    </source>
</evidence>
<dbReference type="AlphaFoldDB" id="A0A7D8UJL4"/>
<organism evidence="2 3">
    <name type="scientific">Lachnellula cervina</name>
    <dbReference type="NCBI Taxonomy" id="1316786"/>
    <lineage>
        <taxon>Eukaryota</taxon>
        <taxon>Fungi</taxon>
        <taxon>Dikarya</taxon>
        <taxon>Ascomycota</taxon>
        <taxon>Pezizomycotina</taxon>
        <taxon>Leotiomycetes</taxon>
        <taxon>Helotiales</taxon>
        <taxon>Lachnaceae</taxon>
        <taxon>Lachnellula</taxon>
    </lineage>
</organism>
<evidence type="ECO:0000259" key="1">
    <source>
        <dbReference type="Pfam" id="PF00156"/>
    </source>
</evidence>
<evidence type="ECO:0000313" key="2">
    <source>
        <dbReference type="EMBL" id="TVY50606.1"/>
    </source>
</evidence>
<dbReference type="InterPro" id="IPR029057">
    <property type="entry name" value="PRTase-like"/>
</dbReference>
<dbReference type="Gene3D" id="3.40.50.2020">
    <property type="match status" value="1"/>
</dbReference>
<protein>
    <recommendedName>
        <fullName evidence="1">Phosphoribosyltransferase domain-containing protein</fullName>
    </recommendedName>
</protein>
<feature type="non-terminal residue" evidence="2">
    <location>
        <position position="187"/>
    </location>
</feature>
<feature type="non-terminal residue" evidence="2">
    <location>
        <position position="1"/>
    </location>
</feature>
<dbReference type="InterPro" id="IPR000836">
    <property type="entry name" value="PRTase_dom"/>
</dbReference>